<dbReference type="SMART" id="SM00078">
    <property type="entry name" value="IlGF"/>
    <property type="match status" value="1"/>
</dbReference>
<evidence type="ECO:0000313" key="7">
    <source>
        <dbReference type="Proteomes" id="UP001153269"/>
    </source>
</evidence>
<evidence type="ECO:0000256" key="3">
    <source>
        <dbReference type="SAM" id="MobiDB-lite"/>
    </source>
</evidence>
<dbReference type="Proteomes" id="UP001153269">
    <property type="component" value="Unassembled WGS sequence"/>
</dbReference>
<proteinExistence type="inferred from homology"/>
<dbReference type="InterPro" id="IPR016179">
    <property type="entry name" value="Insulin-like"/>
</dbReference>
<comment type="caution">
    <text evidence="6">The sequence shown here is derived from an EMBL/GenBank/DDBJ whole genome shotgun (WGS) entry which is preliminary data.</text>
</comment>
<evidence type="ECO:0000256" key="1">
    <source>
        <dbReference type="ARBA" id="ARBA00009034"/>
    </source>
</evidence>
<dbReference type="GO" id="GO:0051897">
    <property type="term" value="P:positive regulation of phosphatidylinositol 3-kinase/protein kinase B signal transduction"/>
    <property type="evidence" value="ECO:0007669"/>
    <property type="project" value="TreeGrafter"/>
</dbReference>
<dbReference type="GO" id="GO:0005179">
    <property type="term" value="F:hormone activity"/>
    <property type="evidence" value="ECO:0007669"/>
    <property type="project" value="InterPro"/>
</dbReference>
<dbReference type="SUPFAM" id="SSF56994">
    <property type="entry name" value="Insulin-like"/>
    <property type="match status" value="1"/>
</dbReference>
<evidence type="ECO:0000313" key="6">
    <source>
        <dbReference type="EMBL" id="CAB1421874.1"/>
    </source>
</evidence>
<protein>
    <recommendedName>
        <fullName evidence="5">Insulin-like domain-containing protein</fullName>
    </recommendedName>
</protein>
<reference evidence="6" key="1">
    <citation type="submission" date="2020-03" db="EMBL/GenBank/DDBJ databases">
        <authorList>
            <person name="Weist P."/>
        </authorList>
    </citation>
    <scope>NUCLEOTIDE SEQUENCE</scope>
</reference>
<gene>
    <name evidence="6" type="ORF">PLEPLA_LOCUS9762</name>
</gene>
<dbReference type="GO" id="GO:0005159">
    <property type="term" value="F:insulin-like growth factor receptor binding"/>
    <property type="evidence" value="ECO:0007669"/>
    <property type="project" value="TreeGrafter"/>
</dbReference>
<keyword evidence="7" id="KW-1185">Reference proteome</keyword>
<dbReference type="EMBL" id="CADEAL010000550">
    <property type="protein sequence ID" value="CAB1421874.1"/>
    <property type="molecule type" value="Genomic_DNA"/>
</dbReference>
<accession>A0A9N7U158</accession>
<dbReference type="GO" id="GO:0048009">
    <property type="term" value="P:insulin-like growth factor receptor signaling pathway"/>
    <property type="evidence" value="ECO:0007669"/>
    <property type="project" value="TreeGrafter"/>
</dbReference>
<feature type="signal peptide" evidence="4">
    <location>
        <begin position="1"/>
        <end position="33"/>
    </location>
</feature>
<dbReference type="Pfam" id="PF00049">
    <property type="entry name" value="Insulin"/>
    <property type="match status" value="1"/>
</dbReference>
<dbReference type="GO" id="GO:0008283">
    <property type="term" value="P:cell population proliferation"/>
    <property type="evidence" value="ECO:0007669"/>
    <property type="project" value="TreeGrafter"/>
</dbReference>
<dbReference type="InterPro" id="IPR036438">
    <property type="entry name" value="Insulin-like_sf"/>
</dbReference>
<feature type="chain" id="PRO_5040397344" description="Insulin-like domain-containing protein" evidence="4">
    <location>
        <begin position="34"/>
        <end position="183"/>
    </location>
</feature>
<evidence type="ECO:0000259" key="5">
    <source>
        <dbReference type="SMART" id="SM00078"/>
    </source>
</evidence>
<dbReference type="GO" id="GO:0005615">
    <property type="term" value="C:extracellular space"/>
    <property type="evidence" value="ECO:0007669"/>
    <property type="project" value="TreeGrafter"/>
</dbReference>
<dbReference type="PANTHER" id="PTHR46845">
    <property type="entry name" value="INSULIN-LIKE GROWTH FACTOR I"/>
    <property type="match status" value="1"/>
</dbReference>
<dbReference type="PANTHER" id="PTHR46845:SF1">
    <property type="entry name" value="INSULIN-LIKE GROWTH FACTOR I"/>
    <property type="match status" value="1"/>
</dbReference>
<feature type="region of interest" description="Disordered" evidence="3">
    <location>
        <begin position="139"/>
        <end position="183"/>
    </location>
</feature>
<name>A0A9N7U158_PLEPL</name>
<keyword evidence="2" id="KW-1015">Disulfide bond</keyword>
<dbReference type="AlphaFoldDB" id="A0A9N7U158"/>
<feature type="domain" description="Insulin-like" evidence="5">
    <location>
        <begin position="35"/>
        <end position="93"/>
    </location>
</feature>
<organism evidence="6 7">
    <name type="scientific">Pleuronectes platessa</name>
    <name type="common">European plaice</name>
    <dbReference type="NCBI Taxonomy" id="8262"/>
    <lineage>
        <taxon>Eukaryota</taxon>
        <taxon>Metazoa</taxon>
        <taxon>Chordata</taxon>
        <taxon>Craniata</taxon>
        <taxon>Vertebrata</taxon>
        <taxon>Euteleostomi</taxon>
        <taxon>Actinopterygii</taxon>
        <taxon>Neopterygii</taxon>
        <taxon>Teleostei</taxon>
        <taxon>Neoteleostei</taxon>
        <taxon>Acanthomorphata</taxon>
        <taxon>Carangaria</taxon>
        <taxon>Pleuronectiformes</taxon>
        <taxon>Pleuronectoidei</taxon>
        <taxon>Pleuronectidae</taxon>
        <taxon>Pleuronectes</taxon>
    </lineage>
</organism>
<evidence type="ECO:0000256" key="4">
    <source>
        <dbReference type="SAM" id="SignalP"/>
    </source>
</evidence>
<keyword evidence="4" id="KW-0732">Signal</keyword>
<evidence type="ECO:0000256" key="2">
    <source>
        <dbReference type="ARBA" id="ARBA00023157"/>
    </source>
</evidence>
<dbReference type="OrthoDB" id="10019596at2759"/>
<dbReference type="Gene3D" id="1.10.100.10">
    <property type="entry name" value="Insulin-like"/>
    <property type="match status" value="1"/>
</dbReference>
<comment type="similarity">
    <text evidence="1">Belongs to the insulin family.</text>
</comment>
<dbReference type="GO" id="GO:0008284">
    <property type="term" value="P:positive regulation of cell population proliferation"/>
    <property type="evidence" value="ECO:0007669"/>
    <property type="project" value="TreeGrafter"/>
</dbReference>
<dbReference type="GO" id="GO:0043066">
    <property type="term" value="P:negative regulation of apoptotic process"/>
    <property type="evidence" value="ECO:0007669"/>
    <property type="project" value="TreeGrafter"/>
</dbReference>
<sequence>MHSTYCSSARPSSLTVLCVQLMCLAGWPLSSEAARLRCGSDLLSDLIFVCGDRGIYLGKGTWSGYGPRPRGKGIVDQCCRTGGCDLQHLEKYCAKPKSLEHTTAWPVTTPAAHTTTQLDMAQQFEAVFHKKLLEHLYAPNSPKREAYRKKKQPSIQRNAKVPSSKRRIKPAHPTGLPHPLRER</sequence>